<reference evidence="1" key="1">
    <citation type="submission" date="2021-04" db="EMBL/GenBank/DDBJ databases">
        <authorList>
            <person name="Tunstrom K."/>
        </authorList>
    </citation>
    <scope>NUCLEOTIDE SEQUENCE</scope>
</reference>
<dbReference type="EMBL" id="CAJQZP010000397">
    <property type="protein sequence ID" value="CAG4959592.1"/>
    <property type="molecule type" value="Genomic_DNA"/>
</dbReference>
<dbReference type="AlphaFoldDB" id="A0A8S3WH60"/>
<comment type="caution">
    <text evidence="1">The sequence shown here is derived from an EMBL/GenBank/DDBJ whole genome shotgun (WGS) entry which is preliminary data.</text>
</comment>
<dbReference type="Proteomes" id="UP000691718">
    <property type="component" value="Unassembled WGS sequence"/>
</dbReference>
<sequence length="87" mass="9876">MTVEDVASINRIIPEGLFEYPPEALEYVRIAKERLPLENDLATYVEQANLNRSANFQLIDSNNPHLDGFPQLTIFDFKQLALPTQTG</sequence>
<protein>
    <submittedName>
        <fullName evidence="1">(apollo) hypothetical protein</fullName>
    </submittedName>
</protein>
<organism evidence="1 2">
    <name type="scientific">Parnassius apollo</name>
    <name type="common">Apollo butterfly</name>
    <name type="synonym">Papilio apollo</name>
    <dbReference type="NCBI Taxonomy" id="110799"/>
    <lineage>
        <taxon>Eukaryota</taxon>
        <taxon>Metazoa</taxon>
        <taxon>Ecdysozoa</taxon>
        <taxon>Arthropoda</taxon>
        <taxon>Hexapoda</taxon>
        <taxon>Insecta</taxon>
        <taxon>Pterygota</taxon>
        <taxon>Neoptera</taxon>
        <taxon>Endopterygota</taxon>
        <taxon>Lepidoptera</taxon>
        <taxon>Glossata</taxon>
        <taxon>Ditrysia</taxon>
        <taxon>Papilionoidea</taxon>
        <taxon>Papilionidae</taxon>
        <taxon>Parnassiinae</taxon>
        <taxon>Parnassini</taxon>
        <taxon>Parnassius</taxon>
        <taxon>Parnassius</taxon>
    </lineage>
</organism>
<keyword evidence="2" id="KW-1185">Reference proteome</keyword>
<evidence type="ECO:0000313" key="1">
    <source>
        <dbReference type="EMBL" id="CAG4959592.1"/>
    </source>
</evidence>
<evidence type="ECO:0000313" key="2">
    <source>
        <dbReference type="Proteomes" id="UP000691718"/>
    </source>
</evidence>
<name>A0A8S3WH60_PARAO</name>
<dbReference type="OrthoDB" id="10046738at2759"/>
<gene>
    <name evidence="1" type="ORF">PAPOLLO_LOCUS6202</name>
</gene>
<accession>A0A8S3WH60</accession>
<proteinExistence type="predicted"/>